<comment type="caution">
    <text evidence="1">The sequence shown here is derived from an EMBL/GenBank/DDBJ whole genome shotgun (WGS) entry which is preliminary data.</text>
</comment>
<dbReference type="EMBL" id="QZWG01000020">
    <property type="protein sequence ID" value="RZB44773.1"/>
    <property type="molecule type" value="Genomic_DNA"/>
</dbReference>
<organism evidence="1 2">
    <name type="scientific">Glycine soja</name>
    <name type="common">Wild soybean</name>
    <dbReference type="NCBI Taxonomy" id="3848"/>
    <lineage>
        <taxon>Eukaryota</taxon>
        <taxon>Viridiplantae</taxon>
        <taxon>Streptophyta</taxon>
        <taxon>Embryophyta</taxon>
        <taxon>Tracheophyta</taxon>
        <taxon>Spermatophyta</taxon>
        <taxon>Magnoliopsida</taxon>
        <taxon>eudicotyledons</taxon>
        <taxon>Gunneridae</taxon>
        <taxon>Pentapetalae</taxon>
        <taxon>rosids</taxon>
        <taxon>fabids</taxon>
        <taxon>Fabales</taxon>
        <taxon>Fabaceae</taxon>
        <taxon>Papilionoideae</taxon>
        <taxon>50 kb inversion clade</taxon>
        <taxon>NPAAA clade</taxon>
        <taxon>indigoferoid/millettioid clade</taxon>
        <taxon>Phaseoleae</taxon>
        <taxon>Glycine</taxon>
        <taxon>Glycine subgen. Soja</taxon>
    </lineage>
</organism>
<gene>
    <name evidence="1" type="ORF">D0Y65_054605</name>
</gene>
<evidence type="ECO:0000313" key="2">
    <source>
        <dbReference type="Proteomes" id="UP000289340"/>
    </source>
</evidence>
<keyword evidence="2" id="KW-1185">Reference proteome</keyword>
<accession>A0A445F7F6</accession>
<name>A0A445F7F6_GLYSO</name>
<sequence length="90" mass="10162">MVVKMMSWPTWPPLSSKKFEVVFIVHRLEGSSSMEKDELASMVRKVKGELLLKKHGEEGGDDIDHDRRLLSSSDDYTSGKVIKCKLQLAA</sequence>
<dbReference type="Proteomes" id="UP000289340">
    <property type="component" value="Chromosome 20"/>
</dbReference>
<protein>
    <submittedName>
        <fullName evidence="1">Uncharacterized protein</fullName>
    </submittedName>
</protein>
<reference evidence="1 2" key="1">
    <citation type="submission" date="2018-09" db="EMBL/GenBank/DDBJ databases">
        <title>A high-quality reference genome of wild soybean provides a powerful tool to mine soybean genomes.</title>
        <authorList>
            <person name="Xie M."/>
            <person name="Chung C.Y.L."/>
            <person name="Li M.-W."/>
            <person name="Wong F.-L."/>
            <person name="Chan T.-F."/>
            <person name="Lam H.-M."/>
        </authorList>
    </citation>
    <scope>NUCLEOTIDE SEQUENCE [LARGE SCALE GENOMIC DNA]</scope>
    <source>
        <strain evidence="2">cv. W05</strain>
        <tissue evidence="1">Hypocotyl of etiolated seedlings</tissue>
    </source>
</reference>
<evidence type="ECO:0000313" key="1">
    <source>
        <dbReference type="EMBL" id="RZB44773.1"/>
    </source>
</evidence>
<proteinExistence type="predicted"/>
<dbReference type="AlphaFoldDB" id="A0A445F7F6"/>